<sequence length="200" mass="22903">MRCVKRMSSHTLFTFAKFKLRATEKLAPVSNGTTMGSKACKENKPARSVQYDIRNRSILAKPPLSMDLMREKQASFVKESDGVKSQIIPLKCPLTMTRIRIPVRFMSCKHLSCFDLDSYIAAETNKSTQKCPICNCTGSPSALRMCGFTYWMLEHNPDCTHYELTSDFIRPVDKVSHLLRRFNREVLLLQTTVAKLFLLR</sequence>
<evidence type="ECO:0000313" key="6">
    <source>
        <dbReference type="EnsemblMetazoa" id="XP_022650164"/>
    </source>
</evidence>
<dbReference type="OrthoDB" id="6510781at2759"/>
<dbReference type="GO" id="GO:0008270">
    <property type="term" value="F:zinc ion binding"/>
    <property type="evidence" value="ECO:0007669"/>
    <property type="project" value="UniProtKB-KW"/>
</dbReference>
<dbReference type="GeneID" id="111245726"/>
<dbReference type="Pfam" id="PF02891">
    <property type="entry name" value="zf-MIZ"/>
    <property type="match status" value="1"/>
</dbReference>
<keyword evidence="7" id="KW-1185">Reference proteome</keyword>
<reference evidence="6" key="1">
    <citation type="submission" date="2021-01" db="UniProtKB">
        <authorList>
            <consortium name="EnsemblMetazoa"/>
        </authorList>
    </citation>
    <scope>IDENTIFICATION</scope>
</reference>
<feature type="domain" description="SP-RING-type" evidence="5">
    <location>
        <begin position="77"/>
        <end position="162"/>
    </location>
</feature>
<evidence type="ECO:0000256" key="1">
    <source>
        <dbReference type="ARBA" id="ARBA00022723"/>
    </source>
</evidence>
<keyword evidence="2 4" id="KW-0863">Zinc-finger</keyword>
<dbReference type="InterPro" id="IPR013083">
    <property type="entry name" value="Znf_RING/FYVE/PHD"/>
</dbReference>
<evidence type="ECO:0000256" key="4">
    <source>
        <dbReference type="PROSITE-ProRule" id="PRU00452"/>
    </source>
</evidence>
<evidence type="ECO:0000313" key="7">
    <source>
        <dbReference type="Proteomes" id="UP000594260"/>
    </source>
</evidence>
<dbReference type="PANTHER" id="PTHR10782:SF4">
    <property type="entry name" value="TONALLI, ISOFORM E"/>
    <property type="match status" value="1"/>
</dbReference>
<dbReference type="EnsemblMetazoa" id="XM_022794429">
    <property type="protein sequence ID" value="XP_022650164"/>
    <property type="gene ID" value="LOC111245726"/>
</dbReference>
<evidence type="ECO:0000259" key="5">
    <source>
        <dbReference type="PROSITE" id="PS51044"/>
    </source>
</evidence>
<evidence type="ECO:0000256" key="2">
    <source>
        <dbReference type="ARBA" id="ARBA00022771"/>
    </source>
</evidence>
<dbReference type="Gene3D" id="3.30.40.10">
    <property type="entry name" value="Zinc/RING finger domain, C3HC4 (zinc finger)"/>
    <property type="match status" value="1"/>
</dbReference>
<dbReference type="RefSeq" id="XP_022650164.1">
    <property type="nucleotide sequence ID" value="XM_022794429.1"/>
</dbReference>
<dbReference type="GO" id="GO:0016925">
    <property type="term" value="P:protein sumoylation"/>
    <property type="evidence" value="ECO:0007669"/>
    <property type="project" value="TreeGrafter"/>
</dbReference>
<dbReference type="CDD" id="cd16650">
    <property type="entry name" value="SP-RING_PIAS-like"/>
    <property type="match status" value="1"/>
</dbReference>
<dbReference type="AlphaFoldDB" id="A0A7M7JDA4"/>
<name>A0A7M7JDA4_VARDE</name>
<organism evidence="6 7">
    <name type="scientific">Varroa destructor</name>
    <name type="common">Honeybee mite</name>
    <dbReference type="NCBI Taxonomy" id="109461"/>
    <lineage>
        <taxon>Eukaryota</taxon>
        <taxon>Metazoa</taxon>
        <taxon>Ecdysozoa</taxon>
        <taxon>Arthropoda</taxon>
        <taxon>Chelicerata</taxon>
        <taxon>Arachnida</taxon>
        <taxon>Acari</taxon>
        <taxon>Parasitiformes</taxon>
        <taxon>Mesostigmata</taxon>
        <taxon>Gamasina</taxon>
        <taxon>Dermanyssoidea</taxon>
        <taxon>Varroidae</taxon>
        <taxon>Varroa</taxon>
    </lineage>
</organism>
<accession>A0A7M7JDA4</accession>
<dbReference type="GO" id="GO:0061665">
    <property type="term" value="F:SUMO ligase activity"/>
    <property type="evidence" value="ECO:0007669"/>
    <property type="project" value="TreeGrafter"/>
</dbReference>
<evidence type="ECO:0000256" key="3">
    <source>
        <dbReference type="ARBA" id="ARBA00022833"/>
    </source>
</evidence>
<protein>
    <recommendedName>
        <fullName evidence="5">SP-RING-type domain-containing protein</fullName>
    </recommendedName>
</protein>
<dbReference type="GO" id="GO:0000785">
    <property type="term" value="C:chromatin"/>
    <property type="evidence" value="ECO:0007669"/>
    <property type="project" value="TreeGrafter"/>
</dbReference>
<dbReference type="InParanoid" id="A0A7M7JDA4"/>
<dbReference type="PANTHER" id="PTHR10782">
    <property type="entry name" value="ZINC FINGER MIZ DOMAIN-CONTAINING PROTEIN"/>
    <property type="match status" value="1"/>
</dbReference>
<dbReference type="Proteomes" id="UP000594260">
    <property type="component" value="Unplaced"/>
</dbReference>
<keyword evidence="3" id="KW-0862">Zinc</keyword>
<dbReference type="KEGG" id="vde:111245726"/>
<proteinExistence type="predicted"/>
<dbReference type="InterPro" id="IPR004181">
    <property type="entry name" value="Znf_MIZ"/>
</dbReference>
<dbReference type="PROSITE" id="PS51044">
    <property type="entry name" value="ZF_SP_RING"/>
    <property type="match status" value="1"/>
</dbReference>
<keyword evidence="1" id="KW-0479">Metal-binding</keyword>